<dbReference type="RefSeq" id="WP_095722010.1">
    <property type="nucleotide sequence ID" value="NZ_NTFS01000117.1"/>
</dbReference>
<protein>
    <submittedName>
        <fullName evidence="2">TIGR00341 family protein</fullName>
    </submittedName>
</protein>
<evidence type="ECO:0000313" key="2">
    <source>
        <dbReference type="EMBL" id="PAX54317.1"/>
    </source>
</evidence>
<feature type="transmembrane region" description="Helical" evidence="1">
    <location>
        <begin position="191"/>
        <end position="211"/>
    </location>
</feature>
<dbReference type="PANTHER" id="PTHR20992">
    <property type="entry name" value="AT15442P-RELATED"/>
    <property type="match status" value="1"/>
</dbReference>
<organism evidence="2 3">
    <name type="scientific">Brunnivagina elsteri CCALA 953</name>
    <dbReference type="NCBI Taxonomy" id="987040"/>
    <lineage>
        <taxon>Bacteria</taxon>
        <taxon>Bacillati</taxon>
        <taxon>Cyanobacteriota</taxon>
        <taxon>Cyanophyceae</taxon>
        <taxon>Nostocales</taxon>
        <taxon>Calotrichaceae</taxon>
        <taxon>Brunnivagina</taxon>
    </lineage>
</organism>
<keyword evidence="3" id="KW-1185">Reference proteome</keyword>
<dbReference type="Pfam" id="PF04087">
    <property type="entry name" value="DUF389"/>
    <property type="match status" value="1"/>
</dbReference>
<name>A0A2A2TJ47_9CYAN</name>
<evidence type="ECO:0000313" key="3">
    <source>
        <dbReference type="Proteomes" id="UP000218238"/>
    </source>
</evidence>
<dbReference type="AlphaFoldDB" id="A0A2A2TJ47"/>
<dbReference type="OrthoDB" id="9790659at2"/>
<gene>
    <name evidence="2" type="ORF">CK510_12465</name>
</gene>
<feature type="transmembrane region" description="Helical" evidence="1">
    <location>
        <begin position="39"/>
        <end position="72"/>
    </location>
</feature>
<comment type="caution">
    <text evidence="2">The sequence shown here is derived from an EMBL/GenBank/DDBJ whole genome shotgun (WGS) entry which is preliminary data.</text>
</comment>
<dbReference type="EMBL" id="NTFS01000117">
    <property type="protein sequence ID" value="PAX54317.1"/>
    <property type="molecule type" value="Genomic_DNA"/>
</dbReference>
<sequence>MLENIRNHFKDFKRKRVEPTELERLQTELLDESTLNPTYLILTVGSCAIATFGLITNSAAVIIGAMVIAPLILPIRGLAFGALTGNILLFRRGLLSIVVGTLLAIGLAYTLESLVGISTFDTEVLSRSKPTLLDLGIALAAGSISGYAKAQPKISGSLVGTAIAVALMPPICVIGLGLAQANWSLTQGATLLYLTNLLGIILACMLMFLIIGYSPLERAGAALFWTLFLTGVLLLPLSVSFAQLVRQTNLENSLKNALLTKTITFQRLELLKIDTNWLIKPPQVRLIVRTRVPVTPKQVDLLEKFVYEQMGQPFTLIFEISQVEQVRRETPTSSELIPTNVEQ</sequence>
<feature type="transmembrane region" description="Helical" evidence="1">
    <location>
        <begin position="157"/>
        <end position="179"/>
    </location>
</feature>
<accession>A0A2A2TJ47</accession>
<reference evidence="2 3" key="1">
    <citation type="submission" date="2017-08" db="EMBL/GenBank/DDBJ databases">
        <title>Draft genome sequence of filamentous cyanobacterium Calothrix elsteri CCALA 953.</title>
        <authorList>
            <person name="Gagunashvili A.N."/>
            <person name="Elster J."/>
            <person name="Andresson O.S."/>
        </authorList>
    </citation>
    <scope>NUCLEOTIDE SEQUENCE [LARGE SCALE GENOMIC DNA]</scope>
    <source>
        <strain evidence="2 3">CCALA 953</strain>
    </source>
</reference>
<proteinExistence type="predicted"/>
<dbReference type="InterPro" id="IPR005240">
    <property type="entry name" value="DUF389"/>
</dbReference>
<dbReference type="Proteomes" id="UP000218238">
    <property type="component" value="Unassembled WGS sequence"/>
</dbReference>
<feature type="transmembrane region" description="Helical" evidence="1">
    <location>
        <begin position="223"/>
        <end position="245"/>
    </location>
</feature>
<feature type="transmembrane region" description="Helical" evidence="1">
    <location>
        <begin position="93"/>
        <end position="111"/>
    </location>
</feature>
<dbReference type="PANTHER" id="PTHR20992:SF9">
    <property type="entry name" value="AT15442P-RELATED"/>
    <property type="match status" value="1"/>
</dbReference>
<keyword evidence="1" id="KW-0812">Transmembrane</keyword>
<keyword evidence="1" id="KW-1133">Transmembrane helix</keyword>
<evidence type="ECO:0000256" key="1">
    <source>
        <dbReference type="SAM" id="Phobius"/>
    </source>
</evidence>
<keyword evidence="1" id="KW-0472">Membrane</keyword>